<evidence type="ECO:0000313" key="2">
    <source>
        <dbReference type="EMBL" id="OWY95179.1"/>
    </source>
</evidence>
<feature type="region of interest" description="Disordered" evidence="1">
    <location>
        <begin position="154"/>
        <end position="180"/>
    </location>
</feature>
<protein>
    <submittedName>
        <fullName evidence="2">Uncharacterized protein</fullName>
    </submittedName>
</protein>
<keyword evidence="3" id="KW-1185">Reference proteome</keyword>
<proteinExistence type="predicted"/>
<reference evidence="3" key="1">
    <citation type="submission" date="2017-03" db="EMBL/GenBank/DDBJ databases">
        <title>Phytopthora megakarya and P. palmivora, two closely related causual agents of cacao black pod achieved similar genome size and gene model numbers by different mechanisms.</title>
        <authorList>
            <person name="Ali S."/>
            <person name="Shao J."/>
            <person name="Larry D.J."/>
            <person name="Kronmiller B."/>
            <person name="Shen D."/>
            <person name="Strem M.D."/>
            <person name="Melnick R.L."/>
            <person name="Guiltinan M.J."/>
            <person name="Tyler B.M."/>
            <person name="Meinhardt L.W."/>
            <person name="Bailey B.A."/>
        </authorList>
    </citation>
    <scope>NUCLEOTIDE SEQUENCE [LARGE SCALE GENOMIC DNA]</scope>
    <source>
        <strain evidence="3">zdho120</strain>
    </source>
</reference>
<sequence length="288" mass="32927">MIQQVWISAISDLKEKESGRGSNTSLNQQGQVGLHAEIRHQIKKKCLTFAHQLAGSAKNRYRQLSRSTRNNFPIQYCGLRVSVARQYYHARRRSDESQLDYLYQLNVVGLRVRLKIEDIPTTDLNMWITSLKPWRIRLDADDLEEVLRARDRAKRRRKKTAFGSGKFRQNASNAARSAPAKQVRAIQIQAIDFGSDTSDGSDVSISEMDSHRRIYLTANQEVAPKEEGETIMPDPGHQDPGSMNHIHQEHRSKIQNARFNHNRCSHCGSKKHSNLGCWRHVACTKCGK</sequence>
<comment type="caution">
    <text evidence="2">The sequence shown here is derived from an EMBL/GenBank/DDBJ whole genome shotgun (WGS) entry which is preliminary data.</text>
</comment>
<name>A0A225USN4_9STRA</name>
<evidence type="ECO:0000313" key="3">
    <source>
        <dbReference type="Proteomes" id="UP000198211"/>
    </source>
</evidence>
<evidence type="ECO:0000256" key="1">
    <source>
        <dbReference type="SAM" id="MobiDB-lite"/>
    </source>
</evidence>
<dbReference type="OrthoDB" id="1752139at2759"/>
<organism evidence="2 3">
    <name type="scientific">Phytophthora megakarya</name>
    <dbReference type="NCBI Taxonomy" id="4795"/>
    <lineage>
        <taxon>Eukaryota</taxon>
        <taxon>Sar</taxon>
        <taxon>Stramenopiles</taxon>
        <taxon>Oomycota</taxon>
        <taxon>Peronosporomycetes</taxon>
        <taxon>Peronosporales</taxon>
        <taxon>Peronosporaceae</taxon>
        <taxon>Phytophthora</taxon>
    </lineage>
</organism>
<accession>A0A225USN4</accession>
<dbReference type="EMBL" id="NBNE01013307">
    <property type="protein sequence ID" value="OWY95179.1"/>
    <property type="molecule type" value="Genomic_DNA"/>
</dbReference>
<dbReference type="Proteomes" id="UP000198211">
    <property type="component" value="Unassembled WGS sequence"/>
</dbReference>
<gene>
    <name evidence="2" type="ORF">PHMEG_00034884</name>
</gene>
<dbReference type="AlphaFoldDB" id="A0A225USN4"/>